<name>A0A2N3V9U1_9NOCA</name>
<organism evidence="2 3">
    <name type="scientific">Nocardia fluminea</name>
    <dbReference type="NCBI Taxonomy" id="134984"/>
    <lineage>
        <taxon>Bacteria</taxon>
        <taxon>Bacillati</taxon>
        <taxon>Actinomycetota</taxon>
        <taxon>Actinomycetes</taxon>
        <taxon>Mycobacteriales</taxon>
        <taxon>Nocardiaceae</taxon>
        <taxon>Nocardia</taxon>
    </lineage>
</organism>
<gene>
    <name evidence="2" type="ORF">ATK86_2775</name>
</gene>
<dbReference type="InterPro" id="IPR017658">
    <property type="entry name" value="HhH-GPD_base_excis"/>
</dbReference>
<accession>A0A2N3V9U1</accession>
<dbReference type="GO" id="GO:0003824">
    <property type="term" value="F:catalytic activity"/>
    <property type="evidence" value="ECO:0007669"/>
    <property type="project" value="InterPro"/>
</dbReference>
<dbReference type="AlphaFoldDB" id="A0A2N3V9U1"/>
<keyword evidence="3" id="KW-1185">Reference proteome</keyword>
<reference evidence="2 3" key="1">
    <citation type="submission" date="2017-12" db="EMBL/GenBank/DDBJ databases">
        <title>Sequencing the genomes of 1000 Actinobacteria strains.</title>
        <authorList>
            <person name="Klenk H.-P."/>
        </authorList>
    </citation>
    <scope>NUCLEOTIDE SEQUENCE [LARGE SCALE GENOMIC DNA]</scope>
    <source>
        <strain evidence="2 3">DSM 44489</strain>
    </source>
</reference>
<evidence type="ECO:0000259" key="1">
    <source>
        <dbReference type="Pfam" id="PF00730"/>
    </source>
</evidence>
<dbReference type="InterPro" id="IPR011257">
    <property type="entry name" value="DNA_glycosylase"/>
</dbReference>
<proteinExistence type="predicted"/>
<protein>
    <submittedName>
        <fullName evidence="2">Putative HhH-GPD family protein</fullName>
    </submittedName>
</protein>
<dbReference type="NCBIfam" id="TIGR03252">
    <property type="entry name" value="HhH-GPD-type base excision DNA repair protein"/>
    <property type="match status" value="1"/>
</dbReference>
<feature type="domain" description="HhH-GPD" evidence="1">
    <location>
        <begin position="33"/>
        <end position="171"/>
    </location>
</feature>
<dbReference type="EMBL" id="PJMW01000002">
    <property type="protein sequence ID" value="PKV78409.1"/>
    <property type="molecule type" value="Genomic_DNA"/>
</dbReference>
<sequence>MCHDECMTRTLCLAQESEADELLSTDDFALLLGMLLDQQYPMEHAFRGPRKLAERMGGFELRRIAEADPAEFEELAATPPAIHRYGRSMARRAQALAQYVIEHYDGVPAQIWTAGDPDGAEVLRRLQDLPGFGAQKAKIFLALLGKQRGVQPDGWRKAAGSYGDDGSRRSVADVVDAETLSEVREFKKQAKAAAKAPK</sequence>
<evidence type="ECO:0000313" key="3">
    <source>
        <dbReference type="Proteomes" id="UP000233766"/>
    </source>
</evidence>
<dbReference type="Gene3D" id="1.10.340.30">
    <property type="entry name" value="Hypothetical protein, domain 2"/>
    <property type="match status" value="1"/>
</dbReference>
<dbReference type="Pfam" id="PF00730">
    <property type="entry name" value="HhH-GPD"/>
    <property type="match status" value="1"/>
</dbReference>
<dbReference type="SUPFAM" id="SSF48150">
    <property type="entry name" value="DNA-glycosylase"/>
    <property type="match status" value="1"/>
</dbReference>
<dbReference type="GO" id="GO:0006284">
    <property type="term" value="P:base-excision repair"/>
    <property type="evidence" value="ECO:0007669"/>
    <property type="project" value="InterPro"/>
</dbReference>
<dbReference type="InterPro" id="IPR003265">
    <property type="entry name" value="HhH-GPD_domain"/>
</dbReference>
<dbReference type="Proteomes" id="UP000233766">
    <property type="component" value="Unassembled WGS sequence"/>
</dbReference>
<evidence type="ECO:0000313" key="2">
    <source>
        <dbReference type="EMBL" id="PKV78409.1"/>
    </source>
</evidence>
<comment type="caution">
    <text evidence="2">The sequence shown here is derived from an EMBL/GenBank/DDBJ whole genome shotgun (WGS) entry which is preliminary data.</text>
</comment>